<accession>A0ABV8JTF4</accession>
<reference evidence="2" key="1">
    <citation type="journal article" date="2019" name="Int. J. Syst. Evol. Microbiol.">
        <title>The Global Catalogue of Microorganisms (GCM) 10K type strain sequencing project: providing services to taxonomists for standard genome sequencing and annotation.</title>
        <authorList>
            <consortium name="The Broad Institute Genomics Platform"/>
            <consortium name="The Broad Institute Genome Sequencing Center for Infectious Disease"/>
            <person name="Wu L."/>
            <person name="Ma J."/>
        </authorList>
    </citation>
    <scope>NUCLEOTIDE SEQUENCE [LARGE SCALE GENOMIC DNA]</scope>
    <source>
        <strain evidence="2">CECT 7477</strain>
    </source>
</reference>
<organism evidence="1 2">
    <name type="scientific">Euzebyella saccharophila</name>
    <dbReference type="NCBI Taxonomy" id="679664"/>
    <lineage>
        <taxon>Bacteria</taxon>
        <taxon>Pseudomonadati</taxon>
        <taxon>Bacteroidota</taxon>
        <taxon>Flavobacteriia</taxon>
        <taxon>Flavobacteriales</taxon>
        <taxon>Flavobacteriaceae</taxon>
        <taxon>Euzebyella</taxon>
    </lineage>
</organism>
<evidence type="ECO:0000313" key="2">
    <source>
        <dbReference type="Proteomes" id="UP001595814"/>
    </source>
</evidence>
<dbReference type="EMBL" id="JBHSAW010000010">
    <property type="protein sequence ID" value="MFC4097081.1"/>
    <property type="molecule type" value="Genomic_DNA"/>
</dbReference>
<name>A0ABV8JTF4_9FLAO</name>
<dbReference type="Proteomes" id="UP001595814">
    <property type="component" value="Unassembled WGS sequence"/>
</dbReference>
<keyword evidence="2" id="KW-1185">Reference proteome</keyword>
<evidence type="ECO:0000313" key="1">
    <source>
        <dbReference type="EMBL" id="MFC4097081.1"/>
    </source>
</evidence>
<sequence length="228" mass="26812">MESLEHFSLGDLVVFKTHPLIFDFRIKGDGKLVPPILLICEVIFERAEKVIRDEMGNRVADKIKYKCKYFDDAKSEFVEVILYHSLLVSFDKLKIEKLSKEGETYRNDQSLIEEIKGYKIPEYKYGKIVLLKSKKIEMYKKRELRKFTRIDDGVESFDVEVSVQYSVNYTSPDFVLCGYKSNESQKVAKNSSKSQNLRTNVLYKVKWFNPFKQKFSEEFLPKECLTDC</sequence>
<proteinExistence type="predicted"/>
<gene>
    <name evidence="1" type="ORF">ACFOUT_14420</name>
</gene>
<dbReference type="RefSeq" id="WP_192461793.1">
    <property type="nucleotide sequence ID" value="NZ_JACYFJ010000002.1"/>
</dbReference>
<comment type="caution">
    <text evidence="1">The sequence shown here is derived from an EMBL/GenBank/DDBJ whole genome shotgun (WGS) entry which is preliminary data.</text>
</comment>
<protein>
    <submittedName>
        <fullName evidence="1">Uncharacterized protein</fullName>
    </submittedName>
</protein>